<protein>
    <submittedName>
        <fullName evidence="2">Nucleolar and coiled-body phosphoprotein 1</fullName>
    </submittedName>
</protein>
<proteinExistence type="predicted"/>
<feature type="region of interest" description="Disordered" evidence="1">
    <location>
        <begin position="37"/>
        <end position="68"/>
    </location>
</feature>
<comment type="caution">
    <text evidence="2">The sequence shown here is derived from an EMBL/GenBank/DDBJ whole genome shotgun (WGS) entry which is preliminary data.</text>
</comment>
<dbReference type="Proteomes" id="UP000664940">
    <property type="component" value="Unassembled WGS sequence"/>
</dbReference>
<reference evidence="2 3" key="1">
    <citation type="journal article" date="2020" name="Nature">
        <title>Six reference-quality genomes reveal evolution of bat adaptations.</title>
        <authorList>
            <person name="Jebb D."/>
            <person name="Huang Z."/>
            <person name="Pippel M."/>
            <person name="Hughes G.M."/>
            <person name="Lavrichenko K."/>
            <person name="Devanna P."/>
            <person name="Winkler S."/>
            <person name="Jermiin L.S."/>
            <person name="Skirmuntt E.C."/>
            <person name="Katzourakis A."/>
            <person name="Burkitt-Gray L."/>
            <person name="Ray D.A."/>
            <person name="Sullivan K.A.M."/>
            <person name="Roscito J.G."/>
            <person name="Kirilenko B.M."/>
            <person name="Davalos L.M."/>
            <person name="Corthals A.P."/>
            <person name="Power M.L."/>
            <person name="Jones G."/>
            <person name="Ransome R.D."/>
            <person name="Dechmann D.K.N."/>
            <person name="Locatelli A.G."/>
            <person name="Puechmaille S.J."/>
            <person name="Fedrigo O."/>
            <person name="Jarvis E.D."/>
            <person name="Hiller M."/>
            <person name="Vernes S.C."/>
            <person name="Myers E.W."/>
            <person name="Teeling E.C."/>
        </authorList>
    </citation>
    <scope>NUCLEOTIDE SEQUENCE [LARGE SCALE GENOMIC DNA]</scope>
    <source>
        <strain evidence="2">Bat1K_MPI-CBG_1</strain>
    </source>
</reference>
<gene>
    <name evidence="2" type="ORF">HJG60_013924</name>
</gene>
<dbReference type="EMBL" id="JABVXQ010000005">
    <property type="protein sequence ID" value="KAF6110349.1"/>
    <property type="molecule type" value="Genomic_DNA"/>
</dbReference>
<accession>A0A834ADG4</accession>
<sequence>MTPAVRRRKNRSPRARVLLDHKPPKPAALHWLSRMEKRVGTATRRRKIRQRPQERFLSQVQERSESRMRLPWRQRLLQPRR</sequence>
<organism evidence="2 3">
    <name type="scientific">Phyllostomus discolor</name>
    <name type="common">pale spear-nosed bat</name>
    <dbReference type="NCBI Taxonomy" id="89673"/>
    <lineage>
        <taxon>Eukaryota</taxon>
        <taxon>Metazoa</taxon>
        <taxon>Chordata</taxon>
        <taxon>Craniata</taxon>
        <taxon>Vertebrata</taxon>
        <taxon>Euteleostomi</taxon>
        <taxon>Mammalia</taxon>
        <taxon>Eutheria</taxon>
        <taxon>Laurasiatheria</taxon>
        <taxon>Chiroptera</taxon>
        <taxon>Yangochiroptera</taxon>
        <taxon>Phyllostomidae</taxon>
        <taxon>Phyllostominae</taxon>
        <taxon>Phyllostomus</taxon>
    </lineage>
</organism>
<evidence type="ECO:0000256" key="1">
    <source>
        <dbReference type="SAM" id="MobiDB-lite"/>
    </source>
</evidence>
<name>A0A834ADG4_9CHIR</name>
<dbReference type="AlphaFoldDB" id="A0A834ADG4"/>
<evidence type="ECO:0000313" key="3">
    <source>
        <dbReference type="Proteomes" id="UP000664940"/>
    </source>
</evidence>
<evidence type="ECO:0000313" key="2">
    <source>
        <dbReference type="EMBL" id="KAF6110349.1"/>
    </source>
</evidence>